<evidence type="ECO:0000256" key="3">
    <source>
        <dbReference type="ARBA" id="ARBA00022679"/>
    </source>
</evidence>
<accession>A0A652KWK2</accession>
<dbReference type="Gene3D" id="3.90.1150.10">
    <property type="entry name" value="Aspartate Aminotransferase, domain 1"/>
    <property type="match status" value="1"/>
</dbReference>
<keyword evidence="4 7" id="KW-0663">Pyridoxal phosphate</keyword>
<reference evidence="8" key="1">
    <citation type="submission" date="2018-10" db="EMBL/GenBank/DDBJ databases">
        <authorList>
            <person name="Hariharan J."/>
            <person name="Choudoir M.J."/>
            <person name="Diebold P."/>
            <person name="Panke-Buisse K."/>
            <person name="Campbell A.N."/>
            <person name="Buckley D.H."/>
        </authorList>
    </citation>
    <scope>NUCLEOTIDE SEQUENCE</scope>
    <source>
        <strain evidence="8">Gb1</strain>
    </source>
</reference>
<dbReference type="PANTHER" id="PTHR30244">
    <property type="entry name" value="TRANSAMINASE"/>
    <property type="match status" value="1"/>
</dbReference>
<dbReference type="PANTHER" id="PTHR30244:SF34">
    <property type="entry name" value="DTDP-4-AMINO-4,6-DIDEOXYGALACTOSE TRANSAMINASE"/>
    <property type="match status" value="1"/>
</dbReference>
<evidence type="ECO:0000313" key="8">
    <source>
        <dbReference type="EMBL" id="TXS28011.1"/>
    </source>
</evidence>
<dbReference type="RefSeq" id="WP_147984163.1">
    <property type="nucleotide sequence ID" value="NZ_RDBM01000035.1"/>
</dbReference>
<protein>
    <submittedName>
        <fullName evidence="8">DegT/DnrJ/EryC1/StrS family aminotransferase</fullName>
    </submittedName>
</protein>
<dbReference type="SUPFAM" id="SSF53383">
    <property type="entry name" value="PLP-dependent transferases"/>
    <property type="match status" value="1"/>
</dbReference>
<dbReference type="CDD" id="cd00616">
    <property type="entry name" value="AHBA_syn"/>
    <property type="match status" value="1"/>
</dbReference>
<dbReference type="GO" id="GO:0008483">
    <property type="term" value="F:transaminase activity"/>
    <property type="evidence" value="ECO:0007669"/>
    <property type="project" value="UniProtKB-KW"/>
</dbReference>
<gene>
    <name evidence="8" type="ORF">EAO74_18905</name>
</gene>
<feature type="active site" description="Proton acceptor" evidence="6">
    <location>
        <position position="186"/>
    </location>
</feature>
<dbReference type="InterPro" id="IPR000653">
    <property type="entry name" value="DegT/StrS_aminotransferase"/>
</dbReference>
<evidence type="ECO:0000256" key="2">
    <source>
        <dbReference type="ARBA" id="ARBA00022576"/>
    </source>
</evidence>
<dbReference type="AlphaFoldDB" id="A0A652KWK2"/>
<dbReference type="InterPro" id="IPR015424">
    <property type="entry name" value="PyrdxlP-dep_Trfase"/>
</dbReference>
<dbReference type="EMBL" id="RDBM01000035">
    <property type="protein sequence ID" value="TXS28011.1"/>
    <property type="molecule type" value="Genomic_DNA"/>
</dbReference>
<dbReference type="GO" id="GO:0030170">
    <property type="term" value="F:pyridoxal phosphate binding"/>
    <property type="evidence" value="ECO:0007669"/>
    <property type="project" value="TreeGrafter"/>
</dbReference>
<evidence type="ECO:0000256" key="6">
    <source>
        <dbReference type="PIRSR" id="PIRSR000390-1"/>
    </source>
</evidence>
<comment type="cofactor">
    <cofactor evidence="1">
        <name>pyridoxal 5'-phosphate</name>
        <dbReference type="ChEBI" id="CHEBI:597326"/>
    </cofactor>
</comment>
<keyword evidence="3 8" id="KW-0808">Transferase</keyword>
<organism evidence="8">
    <name type="scientific">Streptomyces sp. gb1(2016)</name>
    <dbReference type="NCBI Taxonomy" id="1828321"/>
    <lineage>
        <taxon>Bacteria</taxon>
        <taxon>Bacillati</taxon>
        <taxon>Actinomycetota</taxon>
        <taxon>Actinomycetes</taxon>
        <taxon>Kitasatosporales</taxon>
        <taxon>Streptomycetaceae</taxon>
        <taxon>Streptomyces</taxon>
    </lineage>
</organism>
<evidence type="ECO:0000256" key="5">
    <source>
        <dbReference type="ARBA" id="ARBA00038398"/>
    </source>
</evidence>
<evidence type="ECO:0000256" key="4">
    <source>
        <dbReference type="ARBA" id="ARBA00022898"/>
    </source>
</evidence>
<evidence type="ECO:0000256" key="7">
    <source>
        <dbReference type="PIRSR" id="PIRSR000390-2"/>
    </source>
</evidence>
<dbReference type="GO" id="GO:0000271">
    <property type="term" value="P:polysaccharide biosynthetic process"/>
    <property type="evidence" value="ECO:0007669"/>
    <property type="project" value="TreeGrafter"/>
</dbReference>
<dbReference type="InterPro" id="IPR015421">
    <property type="entry name" value="PyrdxlP-dep_Trfase_major"/>
</dbReference>
<keyword evidence="2 8" id="KW-0032">Aminotransferase</keyword>
<sequence length="375" mass="39675">MTTDPQVIRAAAPVIGEDEIEAAVRVLRSGMVVQGPEVAAFEEEFSKFVDGRHCVAVNSGTSALHLSLTALGIGPGDEVIVPSFTFAATANAVRLVGATPVFADIERDSFCLSPRAAEAAVTPRTAAIMPVHLYGHPAAMAELTAVAERHGLAVVEDAAQAHGAALDGTPVGAFGAAGCFSFYPTKNMHSLEGGMVTTGDAALARTLRLLRNQGMEQRYANEIVGFNVRMTDVSAAIGRVQLRSLDAWTDRRRANASALDAGLSGVITPPVAEGARHVYHQYTIRVDAEAGKDRDTVSRELQERGIGNAVYYPTPVHRLKPFRSGDRALGHVSGDLAETELAAAQALSVPVHPMLTPEELDRLTVTVNKVVEGRA</sequence>
<comment type="caution">
    <text evidence="8">The sequence shown here is derived from an EMBL/GenBank/DDBJ whole genome shotgun (WGS) entry which is preliminary data.</text>
</comment>
<proteinExistence type="inferred from homology"/>
<dbReference type="InterPro" id="IPR015422">
    <property type="entry name" value="PyrdxlP-dep_Trfase_small"/>
</dbReference>
<dbReference type="PIRSF" id="PIRSF000390">
    <property type="entry name" value="PLP_StrS"/>
    <property type="match status" value="1"/>
</dbReference>
<dbReference type="Gene3D" id="3.40.640.10">
    <property type="entry name" value="Type I PLP-dependent aspartate aminotransferase-like (Major domain)"/>
    <property type="match status" value="1"/>
</dbReference>
<comment type="similarity">
    <text evidence="5">Belongs to the DegT/DnrJ/EryC1 family. L-glutamine:2-deoxy-scyllo-inosose/scyllo-inosose aminotransferase subfamily.</text>
</comment>
<name>A0A652KWK2_9ACTN</name>
<dbReference type="Pfam" id="PF01041">
    <property type="entry name" value="DegT_DnrJ_EryC1"/>
    <property type="match status" value="1"/>
</dbReference>
<feature type="modified residue" description="N6-(pyridoxal phosphate)lysine" evidence="7">
    <location>
        <position position="186"/>
    </location>
</feature>
<evidence type="ECO:0000256" key="1">
    <source>
        <dbReference type="ARBA" id="ARBA00001933"/>
    </source>
</evidence>